<comment type="catalytic activity">
    <reaction evidence="11">
        <text>fluoride(in) = fluoride(out)</text>
        <dbReference type="Rhea" id="RHEA:76159"/>
        <dbReference type="ChEBI" id="CHEBI:17051"/>
    </reaction>
    <physiologicalReaction direction="left-to-right" evidence="11">
        <dbReference type="Rhea" id="RHEA:76160"/>
    </physiologicalReaction>
</comment>
<keyword evidence="5 12" id="KW-1133">Transmembrane helix</keyword>
<gene>
    <name evidence="12" type="primary">fluC</name>
    <name evidence="12" type="synonym">crcB</name>
    <name evidence="13" type="ORF">C7440_3598</name>
</gene>
<evidence type="ECO:0000256" key="6">
    <source>
        <dbReference type="ARBA" id="ARBA00023053"/>
    </source>
</evidence>
<reference evidence="13 14" key="1">
    <citation type="submission" date="2018-04" db="EMBL/GenBank/DDBJ databases">
        <title>Genomic Encyclopedia of Type Strains, Phase IV (KMG-IV): sequencing the most valuable type-strain genomes for metagenomic binning, comparative biology and taxonomic classification.</title>
        <authorList>
            <person name="Goeker M."/>
        </authorList>
    </citation>
    <scope>NUCLEOTIDE SEQUENCE [LARGE SCALE GENOMIC DNA]</scope>
    <source>
        <strain evidence="13 14">DSM 10065</strain>
    </source>
</reference>
<dbReference type="RefSeq" id="WP_116519421.1">
    <property type="nucleotide sequence ID" value="NZ_JACCEX010000003.1"/>
</dbReference>
<dbReference type="NCBIfam" id="TIGR00494">
    <property type="entry name" value="crcB"/>
    <property type="match status" value="1"/>
</dbReference>
<dbReference type="NCBIfam" id="NF010792">
    <property type="entry name" value="PRK14196.1"/>
    <property type="match status" value="1"/>
</dbReference>
<keyword evidence="8 12" id="KW-0472">Membrane</keyword>
<name>A0A2U1CI02_9BURK</name>
<dbReference type="GO" id="GO:0140114">
    <property type="term" value="P:cellular detoxification of fluoride"/>
    <property type="evidence" value="ECO:0007669"/>
    <property type="project" value="UniProtKB-UniRule"/>
</dbReference>
<dbReference type="STRING" id="1231391.GCA_000308195_01923"/>
<proteinExistence type="inferred from homology"/>
<keyword evidence="3" id="KW-0997">Cell inner membrane</keyword>
<evidence type="ECO:0000256" key="8">
    <source>
        <dbReference type="ARBA" id="ARBA00023136"/>
    </source>
</evidence>
<dbReference type="GO" id="GO:0005886">
    <property type="term" value="C:plasma membrane"/>
    <property type="evidence" value="ECO:0007669"/>
    <property type="project" value="UniProtKB-SubCell"/>
</dbReference>
<comment type="activity regulation">
    <text evidence="12">Na(+) is not transported, but it plays an essential structural role and its presence is essential for fluoride channel function.</text>
</comment>
<feature type="transmembrane region" description="Helical" evidence="12">
    <location>
        <begin position="40"/>
        <end position="60"/>
    </location>
</feature>
<evidence type="ECO:0000256" key="3">
    <source>
        <dbReference type="ARBA" id="ARBA00022519"/>
    </source>
</evidence>
<evidence type="ECO:0000256" key="9">
    <source>
        <dbReference type="ARBA" id="ARBA00023303"/>
    </source>
</evidence>
<feature type="transmembrane region" description="Helical" evidence="12">
    <location>
        <begin position="66"/>
        <end position="86"/>
    </location>
</feature>
<evidence type="ECO:0000256" key="1">
    <source>
        <dbReference type="ARBA" id="ARBA00004651"/>
    </source>
</evidence>
<feature type="binding site" evidence="12">
    <location>
        <position position="77"/>
    </location>
    <ligand>
        <name>Na(+)</name>
        <dbReference type="ChEBI" id="CHEBI:29101"/>
        <note>structural</note>
    </ligand>
</feature>
<dbReference type="PANTHER" id="PTHR28259:SF1">
    <property type="entry name" value="FLUORIDE EXPORT PROTEIN 1-RELATED"/>
    <property type="match status" value="1"/>
</dbReference>
<dbReference type="Proteomes" id="UP000246145">
    <property type="component" value="Unassembled WGS sequence"/>
</dbReference>
<comment type="subcellular location">
    <subcellularLocation>
        <location evidence="1 12">Cell membrane</location>
        <topology evidence="1 12">Multi-pass membrane protein</topology>
    </subcellularLocation>
</comment>
<keyword evidence="12" id="KW-0479">Metal-binding</keyword>
<keyword evidence="6 12" id="KW-0915">Sodium</keyword>
<keyword evidence="9 12" id="KW-0407">Ion channel</keyword>
<evidence type="ECO:0000256" key="10">
    <source>
        <dbReference type="ARBA" id="ARBA00035120"/>
    </source>
</evidence>
<dbReference type="GO" id="GO:0062054">
    <property type="term" value="F:fluoride channel activity"/>
    <property type="evidence" value="ECO:0007669"/>
    <property type="project" value="UniProtKB-UniRule"/>
</dbReference>
<dbReference type="InterPro" id="IPR003691">
    <property type="entry name" value="FluC"/>
</dbReference>
<feature type="transmembrane region" description="Helical" evidence="12">
    <location>
        <begin position="98"/>
        <end position="121"/>
    </location>
</feature>
<comment type="caution">
    <text evidence="13">The sequence shown here is derived from an EMBL/GenBank/DDBJ whole genome shotgun (WGS) entry which is preliminary data.</text>
</comment>
<evidence type="ECO:0000256" key="7">
    <source>
        <dbReference type="ARBA" id="ARBA00023065"/>
    </source>
</evidence>
<evidence type="ECO:0000256" key="4">
    <source>
        <dbReference type="ARBA" id="ARBA00022692"/>
    </source>
</evidence>
<keyword evidence="4 12" id="KW-0812">Transmembrane</keyword>
<dbReference type="PANTHER" id="PTHR28259">
    <property type="entry name" value="FLUORIDE EXPORT PROTEIN 1-RELATED"/>
    <property type="match status" value="1"/>
</dbReference>
<evidence type="ECO:0000313" key="14">
    <source>
        <dbReference type="Proteomes" id="UP000246145"/>
    </source>
</evidence>
<sequence>MSILSNVLAVGIGAALGAIARWLLGLWLNHAASTLPWGTLAANLVGAYLIGLALGCFLLFPETPGWMKLLVTTGFLGGLTTFSTFSAETVGLIERGQLLLALGYSGVSLFGALVLTGMGLLTVNALR</sequence>
<keyword evidence="12" id="KW-0813">Transport</keyword>
<evidence type="ECO:0000256" key="5">
    <source>
        <dbReference type="ARBA" id="ARBA00022989"/>
    </source>
</evidence>
<protein>
    <recommendedName>
        <fullName evidence="12">Fluoride-specific ion channel FluC</fullName>
    </recommendedName>
</protein>
<feature type="transmembrane region" description="Helical" evidence="12">
    <location>
        <begin position="6"/>
        <end position="28"/>
    </location>
</feature>
<dbReference type="EMBL" id="QEKO01000008">
    <property type="protein sequence ID" value="PVY60561.1"/>
    <property type="molecule type" value="Genomic_DNA"/>
</dbReference>
<dbReference type="HAMAP" id="MF_00454">
    <property type="entry name" value="FluC"/>
    <property type="match status" value="1"/>
</dbReference>
<evidence type="ECO:0000256" key="2">
    <source>
        <dbReference type="ARBA" id="ARBA00022475"/>
    </source>
</evidence>
<keyword evidence="7 12" id="KW-0406">Ion transport</keyword>
<comment type="function">
    <text evidence="12">Fluoride-specific ion channel. Important for reducing fluoride concentration in the cell, thus reducing its toxicity.</text>
</comment>
<dbReference type="GO" id="GO:0046872">
    <property type="term" value="F:metal ion binding"/>
    <property type="evidence" value="ECO:0007669"/>
    <property type="project" value="UniProtKB-KW"/>
</dbReference>
<comment type="similarity">
    <text evidence="10 12">Belongs to the fluoride channel Fluc/FEX (TC 1.A.43) family.</text>
</comment>
<evidence type="ECO:0000256" key="12">
    <source>
        <dbReference type="HAMAP-Rule" id="MF_00454"/>
    </source>
</evidence>
<feature type="binding site" evidence="12">
    <location>
        <position position="80"/>
    </location>
    <ligand>
        <name>Na(+)</name>
        <dbReference type="ChEBI" id="CHEBI:29101"/>
        <note>structural</note>
    </ligand>
</feature>
<evidence type="ECO:0000256" key="11">
    <source>
        <dbReference type="ARBA" id="ARBA00035585"/>
    </source>
</evidence>
<keyword evidence="14" id="KW-1185">Reference proteome</keyword>
<accession>A0A2U1CI02</accession>
<dbReference type="OrthoDB" id="9806299at2"/>
<evidence type="ECO:0000313" key="13">
    <source>
        <dbReference type="EMBL" id="PVY60561.1"/>
    </source>
</evidence>
<organism evidence="13 14">
    <name type="scientific">Pusillimonas noertemannii</name>
    <dbReference type="NCBI Taxonomy" id="305977"/>
    <lineage>
        <taxon>Bacteria</taxon>
        <taxon>Pseudomonadati</taxon>
        <taxon>Pseudomonadota</taxon>
        <taxon>Betaproteobacteria</taxon>
        <taxon>Burkholderiales</taxon>
        <taxon>Alcaligenaceae</taxon>
        <taxon>Pusillimonas</taxon>
    </lineage>
</organism>
<keyword evidence="2 12" id="KW-1003">Cell membrane</keyword>
<dbReference type="AlphaFoldDB" id="A0A2U1CI02"/>
<dbReference type="Pfam" id="PF02537">
    <property type="entry name" value="CRCB"/>
    <property type="match status" value="1"/>
</dbReference>